<evidence type="ECO:0000313" key="2">
    <source>
        <dbReference type="Proteomes" id="UP000821865"/>
    </source>
</evidence>
<proteinExistence type="predicted"/>
<protein>
    <submittedName>
        <fullName evidence="1">Uncharacterized protein</fullName>
    </submittedName>
</protein>
<comment type="caution">
    <text evidence="1">The sequence shown here is derived from an EMBL/GenBank/DDBJ whole genome shotgun (WGS) entry which is preliminary data.</text>
</comment>
<name>A0ACB8DN16_DERSI</name>
<dbReference type="Proteomes" id="UP000821865">
    <property type="component" value="Chromosome 10"/>
</dbReference>
<gene>
    <name evidence="1" type="ORF">HPB49_005009</name>
</gene>
<sequence length="142" mass="15381">MLVMSQIKDLKNEPILALCQMSETELSKPRDAVINVHVSKGVNVVLDASVTAVVRNTAGLSCPVRLYDDGYGTLIPNFADPDLMAQDGMYSGYFTQFTGRGRYSVVTYVYGDEKTTLAYREPGFPPDVNIIAGKGPGPSPSE</sequence>
<organism evidence="1 2">
    <name type="scientific">Dermacentor silvarum</name>
    <name type="common">Tick</name>
    <dbReference type="NCBI Taxonomy" id="543639"/>
    <lineage>
        <taxon>Eukaryota</taxon>
        <taxon>Metazoa</taxon>
        <taxon>Ecdysozoa</taxon>
        <taxon>Arthropoda</taxon>
        <taxon>Chelicerata</taxon>
        <taxon>Arachnida</taxon>
        <taxon>Acari</taxon>
        <taxon>Parasitiformes</taxon>
        <taxon>Ixodida</taxon>
        <taxon>Ixodoidea</taxon>
        <taxon>Ixodidae</taxon>
        <taxon>Rhipicephalinae</taxon>
        <taxon>Dermacentor</taxon>
    </lineage>
</organism>
<evidence type="ECO:0000313" key="1">
    <source>
        <dbReference type="EMBL" id="KAH7973766.1"/>
    </source>
</evidence>
<accession>A0ACB8DN16</accession>
<reference evidence="1" key="1">
    <citation type="submission" date="2020-05" db="EMBL/GenBank/DDBJ databases">
        <title>Large-scale comparative analyses of tick genomes elucidate their genetic diversity and vector capacities.</title>
        <authorList>
            <person name="Jia N."/>
            <person name="Wang J."/>
            <person name="Shi W."/>
            <person name="Du L."/>
            <person name="Sun Y."/>
            <person name="Zhan W."/>
            <person name="Jiang J."/>
            <person name="Wang Q."/>
            <person name="Zhang B."/>
            <person name="Ji P."/>
            <person name="Sakyi L.B."/>
            <person name="Cui X."/>
            <person name="Yuan T."/>
            <person name="Jiang B."/>
            <person name="Yang W."/>
            <person name="Lam T.T.-Y."/>
            <person name="Chang Q."/>
            <person name="Ding S."/>
            <person name="Wang X."/>
            <person name="Zhu J."/>
            <person name="Ruan X."/>
            <person name="Zhao L."/>
            <person name="Wei J."/>
            <person name="Que T."/>
            <person name="Du C."/>
            <person name="Cheng J."/>
            <person name="Dai P."/>
            <person name="Han X."/>
            <person name="Huang E."/>
            <person name="Gao Y."/>
            <person name="Liu J."/>
            <person name="Shao H."/>
            <person name="Ye R."/>
            <person name="Li L."/>
            <person name="Wei W."/>
            <person name="Wang X."/>
            <person name="Wang C."/>
            <person name="Yang T."/>
            <person name="Huo Q."/>
            <person name="Li W."/>
            <person name="Guo W."/>
            <person name="Chen H."/>
            <person name="Zhou L."/>
            <person name="Ni X."/>
            <person name="Tian J."/>
            <person name="Zhou Y."/>
            <person name="Sheng Y."/>
            <person name="Liu T."/>
            <person name="Pan Y."/>
            <person name="Xia L."/>
            <person name="Li J."/>
            <person name="Zhao F."/>
            <person name="Cao W."/>
        </authorList>
    </citation>
    <scope>NUCLEOTIDE SEQUENCE</scope>
    <source>
        <strain evidence="1">Dsil-2018</strain>
    </source>
</reference>
<keyword evidence="2" id="KW-1185">Reference proteome</keyword>
<dbReference type="EMBL" id="CM023479">
    <property type="protein sequence ID" value="KAH7973766.1"/>
    <property type="molecule type" value="Genomic_DNA"/>
</dbReference>